<dbReference type="GO" id="GO:0008736">
    <property type="term" value="F:L-fucose isomerase activity"/>
    <property type="evidence" value="ECO:0007669"/>
    <property type="project" value="InterPro"/>
</dbReference>
<protein>
    <recommendedName>
        <fullName evidence="7">FucIase</fullName>
    </recommendedName>
</protein>
<dbReference type="Proteomes" id="UP000267250">
    <property type="component" value="Chromosome"/>
</dbReference>
<dbReference type="Pfam" id="PF07882">
    <property type="entry name" value="Fucose_iso_N2"/>
    <property type="match status" value="1"/>
</dbReference>
<dbReference type="Gene3D" id="3.40.50.1070">
    <property type="match status" value="1"/>
</dbReference>
<dbReference type="GO" id="GO:0019571">
    <property type="term" value="P:D-arabinose catabolic process"/>
    <property type="evidence" value="ECO:0007669"/>
    <property type="project" value="TreeGrafter"/>
</dbReference>
<dbReference type="SUPFAM" id="SSF50443">
    <property type="entry name" value="FucI/AraA C-terminal domain-like"/>
    <property type="match status" value="1"/>
</dbReference>
<dbReference type="GO" id="GO:0008790">
    <property type="term" value="F:arabinose isomerase activity"/>
    <property type="evidence" value="ECO:0007669"/>
    <property type="project" value="TreeGrafter"/>
</dbReference>
<dbReference type="InterPro" id="IPR012889">
    <property type="entry name" value="Fucose_isomerase_N2"/>
</dbReference>
<keyword evidence="12" id="KW-1185">Reference proteome</keyword>
<organism evidence="11 12">
    <name type="scientific">Anoxybacter fermentans</name>
    <dbReference type="NCBI Taxonomy" id="1323375"/>
    <lineage>
        <taxon>Bacteria</taxon>
        <taxon>Bacillati</taxon>
        <taxon>Bacillota</taxon>
        <taxon>Clostridia</taxon>
        <taxon>Halanaerobiales</taxon>
        <taxon>Anoxybacter</taxon>
    </lineage>
</organism>
<dbReference type="KEGG" id="aft:BBF96_14450"/>
<evidence type="ECO:0000313" key="12">
    <source>
        <dbReference type="Proteomes" id="UP000267250"/>
    </source>
</evidence>
<dbReference type="AlphaFoldDB" id="A0A3S9T1S4"/>
<feature type="domain" description="L-fucose isomerase C-terminal" evidence="8">
    <location>
        <begin position="345"/>
        <end position="479"/>
    </location>
</feature>
<dbReference type="Pfam" id="PF07881">
    <property type="entry name" value="Fucose_iso_N1"/>
    <property type="match status" value="1"/>
</dbReference>
<keyword evidence="6" id="KW-0119">Carbohydrate metabolism</keyword>
<evidence type="ECO:0000256" key="1">
    <source>
        <dbReference type="ARBA" id="ARBA00022490"/>
    </source>
</evidence>
<keyword evidence="5" id="KW-0294">Fucose metabolism</keyword>
<evidence type="ECO:0000256" key="5">
    <source>
        <dbReference type="ARBA" id="ARBA00023253"/>
    </source>
</evidence>
<dbReference type="EMBL" id="CP016379">
    <property type="protein sequence ID" value="AZR74479.1"/>
    <property type="molecule type" value="Genomic_DNA"/>
</dbReference>
<dbReference type="RefSeq" id="WP_127017839.1">
    <property type="nucleotide sequence ID" value="NZ_CP016379.1"/>
</dbReference>
<evidence type="ECO:0000256" key="6">
    <source>
        <dbReference type="ARBA" id="ARBA00023277"/>
    </source>
</evidence>
<dbReference type="Gene3D" id="3.20.14.10">
    <property type="entry name" value="L-fucose/L-arabinose isomerase, C-terminal"/>
    <property type="match status" value="1"/>
</dbReference>
<dbReference type="PANTHER" id="PTHR37840">
    <property type="entry name" value="L-FUCOSE ISOMERASE"/>
    <property type="match status" value="1"/>
</dbReference>
<accession>A0A3S9T1S4</accession>
<dbReference type="GO" id="GO:0030145">
    <property type="term" value="F:manganese ion binding"/>
    <property type="evidence" value="ECO:0007669"/>
    <property type="project" value="InterPro"/>
</dbReference>
<name>A0A3S9T1S4_9FIRM</name>
<dbReference type="InterPro" id="IPR004216">
    <property type="entry name" value="Fuc/Ara_isomerase_C"/>
</dbReference>
<dbReference type="InterPro" id="IPR015888">
    <property type="entry name" value="Fuc_isomerase_C"/>
</dbReference>
<dbReference type="InterPro" id="IPR038392">
    <property type="entry name" value="Fucose_isomerase_dom2_sf"/>
</dbReference>
<feature type="domain" description="L-fucose isomerase N-terminal-2" evidence="10">
    <location>
        <begin position="266"/>
        <end position="321"/>
    </location>
</feature>
<gene>
    <name evidence="11" type="ORF">BBF96_14450</name>
</gene>
<keyword evidence="3" id="KW-0464">Manganese</keyword>
<dbReference type="InterPro" id="IPR038391">
    <property type="entry name" value="Fucose_iso_dom1_sf"/>
</dbReference>
<evidence type="ECO:0000259" key="8">
    <source>
        <dbReference type="Pfam" id="PF02952"/>
    </source>
</evidence>
<dbReference type="InterPro" id="IPR012888">
    <property type="entry name" value="Fucose_iso_N1"/>
</dbReference>
<sequence>MKSTAIGLVMINDEREHVYTQNNAENMAVLKKWAEVIRKKIKNVDGTTPEVIVGSEIITSVRVAQRVGEELSRANVKQVIMCYNVWNFPFLAWPFLNTLGRDIPVLSLSNNNGKFPGNVGLLATDGSLRQAGIRTHRIVGEIDDEETQNKVIDWIRASLALTTIQNEVYGLYGGPSMGMETGYFHLVPTLKTLGTTVRQIDQYLLIKTIENEVDEDEVEKGLKWFEKLLGDRLLYDGKVLTPETLKNQIRIYLAMELLNEEKGFDFCGLKGQRELTEYYTLGDVPEMLMNDPYDWRGSKESVVCATEADANAALTMQLLKYISGGLPTLFMDVRLYHPDKDIWDMCNSGNHSSYYANLSMDAEENFKKITFHPALEYYFKAGGASVEFDAAATPLTFARLGFWDDEPYMVIISGESVELPAEERKALNQQTDPTWPHVHAKLDCSFEEFIDVFPANHIQAVVGDKVRALKYLCEIAGIKPIILGSKEYKEPIWKRIK</sequence>
<dbReference type="GO" id="GO:0005737">
    <property type="term" value="C:cytoplasm"/>
    <property type="evidence" value="ECO:0007669"/>
    <property type="project" value="InterPro"/>
</dbReference>
<dbReference type="InterPro" id="IPR009015">
    <property type="entry name" value="Fucose_isomerase_N/cen_sf"/>
</dbReference>
<evidence type="ECO:0000313" key="11">
    <source>
        <dbReference type="EMBL" id="AZR74479.1"/>
    </source>
</evidence>
<evidence type="ECO:0000256" key="2">
    <source>
        <dbReference type="ARBA" id="ARBA00022723"/>
    </source>
</evidence>
<dbReference type="InterPro" id="IPR005763">
    <property type="entry name" value="Fucose_isomerase"/>
</dbReference>
<dbReference type="InterPro" id="IPR038393">
    <property type="entry name" value="Fuc_iso_dom3_sf"/>
</dbReference>
<keyword evidence="1" id="KW-0963">Cytoplasm</keyword>
<evidence type="ECO:0000256" key="3">
    <source>
        <dbReference type="ARBA" id="ARBA00023211"/>
    </source>
</evidence>
<keyword evidence="4" id="KW-0413">Isomerase</keyword>
<evidence type="ECO:0000259" key="10">
    <source>
        <dbReference type="Pfam" id="PF07882"/>
    </source>
</evidence>
<proteinExistence type="predicted"/>
<evidence type="ECO:0000256" key="4">
    <source>
        <dbReference type="ARBA" id="ARBA00023235"/>
    </source>
</evidence>
<dbReference type="GO" id="GO:0042355">
    <property type="term" value="P:L-fucose catabolic process"/>
    <property type="evidence" value="ECO:0007669"/>
    <property type="project" value="TreeGrafter"/>
</dbReference>
<dbReference type="PANTHER" id="PTHR37840:SF1">
    <property type="entry name" value="L-FUCOSE ISOMERASE"/>
    <property type="match status" value="1"/>
</dbReference>
<dbReference type="Gene3D" id="3.40.275.10">
    <property type="entry name" value="L-fucose Isomerase, Chain A, domain 2"/>
    <property type="match status" value="1"/>
</dbReference>
<dbReference type="Pfam" id="PF02952">
    <property type="entry name" value="Fucose_iso_C"/>
    <property type="match status" value="1"/>
</dbReference>
<feature type="domain" description="L-fucose isomerase N-terminal-1" evidence="9">
    <location>
        <begin position="5"/>
        <end position="165"/>
    </location>
</feature>
<reference evidence="11 12" key="1">
    <citation type="submission" date="2016-07" db="EMBL/GenBank/DDBJ databases">
        <title>Genome and transcriptome analysis of iron-reducing fermentative bacteria Anoxybacter fermentans.</title>
        <authorList>
            <person name="Zeng X."/>
            <person name="Shao Z."/>
        </authorList>
    </citation>
    <scope>NUCLEOTIDE SEQUENCE [LARGE SCALE GENOMIC DNA]</scope>
    <source>
        <strain evidence="11 12">DY22613</strain>
    </source>
</reference>
<evidence type="ECO:0000256" key="7">
    <source>
        <dbReference type="ARBA" id="ARBA00030454"/>
    </source>
</evidence>
<dbReference type="SUPFAM" id="SSF53743">
    <property type="entry name" value="FucI/AraA N-terminal and middle domains"/>
    <property type="match status" value="1"/>
</dbReference>
<dbReference type="OrthoDB" id="9760430at2"/>
<evidence type="ECO:0000259" key="9">
    <source>
        <dbReference type="Pfam" id="PF07881"/>
    </source>
</evidence>
<keyword evidence="2" id="KW-0479">Metal-binding</keyword>